<dbReference type="Pfam" id="PF00155">
    <property type="entry name" value="Aminotran_1_2"/>
    <property type="match status" value="1"/>
</dbReference>
<dbReference type="CDD" id="cd00609">
    <property type="entry name" value="AAT_like"/>
    <property type="match status" value="1"/>
</dbReference>
<protein>
    <submittedName>
        <fullName evidence="4">Threonine-phosphate decarboxylase</fullName>
    </submittedName>
</protein>
<dbReference type="PANTHER" id="PTHR42885:SF1">
    <property type="entry name" value="THREONINE-PHOSPHATE DECARBOXYLASE"/>
    <property type="match status" value="1"/>
</dbReference>
<dbReference type="InterPro" id="IPR015424">
    <property type="entry name" value="PyrdxlP-dep_Trfase"/>
</dbReference>
<dbReference type="Proteomes" id="UP000245288">
    <property type="component" value="Unassembled WGS sequence"/>
</dbReference>
<dbReference type="SUPFAM" id="SSF53383">
    <property type="entry name" value="PLP-dependent transferases"/>
    <property type="match status" value="1"/>
</dbReference>
<evidence type="ECO:0000256" key="2">
    <source>
        <dbReference type="ARBA" id="ARBA00022898"/>
    </source>
</evidence>
<dbReference type="AlphaFoldDB" id="A0A2V1JQD6"/>
<keyword evidence="2" id="KW-0663">Pyridoxal phosphate</keyword>
<dbReference type="Gene3D" id="3.40.640.10">
    <property type="entry name" value="Type I PLP-dependent aspartate aminotransferase-like (Major domain)"/>
    <property type="match status" value="1"/>
</dbReference>
<comment type="caution">
    <text evidence="4">The sequence shown here is derived from an EMBL/GenBank/DDBJ whole genome shotgun (WGS) entry which is preliminary data.</text>
</comment>
<organism evidence="4 5">
    <name type="scientific">Eubacterium ramulus</name>
    <dbReference type="NCBI Taxonomy" id="39490"/>
    <lineage>
        <taxon>Bacteria</taxon>
        <taxon>Bacillati</taxon>
        <taxon>Bacillota</taxon>
        <taxon>Clostridia</taxon>
        <taxon>Eubacteriales</taxon>
        <taxon>Eubacteriaceae</taxon>
        <taxon>Eubacterium</taxon>
    </lineage>
</organism>
<keyword evidence="5" id="KW-1185">Reference proteome</keyword>
<name>A0A2V1JQD6_EUBRA</name>
<evidence type="ECO:0000256" key="1">
    <source>
        <dbReference type="ARBA" id="ARBA00001933"/>
    </source>
</evidence>
<feature type="domain" description="Aminotransferase class I/classII large" evidence="3">
    <location>
        <begin position="13"/>
        <end position="339"/>
    </location>
</feature>
<sequence>MHRHGGDIYRNQNKIDYSANINFLGMPQAVRQAAKDAIDDAVHYPDPFCEALKQAIAEKEGVPAEWIFCGNGAADVIFTLMLAEKPKEALLPIPSFYEYRQALESVACQIRTHLLLPEHQFCVQRDILEALKKRPDLLILCNPNNPTGQLLDQELSEEIAVQCQRQGTRLLMDECFSDFLEDAEKHTLLSKVAENPQIFILRAFTKMYGMAGLRLGYGICSDVALIRRMEAVSQPWNVSVPAQAAGIAAVKETAFVEKSRALIAEQKAYLLEGLQKAGVKVFGSAANYIFFRAEEGLEKAMREAGFLIRDCGNFDGLTEGYYRIAVRGREENEKFLEALKKRTQNIWQNQL</sequence>
<dbReference type="PANTHER" id="PTHR42885">
    <property type="entry name" value="HISTIDINOL-PHOSPHATE AMINOTRANSFERASE-RELATED"/>
    <property type="match status" value="1"/>
</dbReference>
<evidence type="ECO:0000313" key="5">
    <source>
        <dbReference type="Proteomes" id="UP000245288"/>
    </source>
</evidence>
<proteinExistence type="predicted"/>
<evidence type="ECO:0000313" key="4">
    <source>
        <dbReference type="EMBL" id="PWE85974.1"/>
    </source>
</evidence>
<dbReference type="InterPro" id="IPR015421">
    <property type="entry name" value="PyrdxlP-dep_Trfase_major"/>
</dbReference>
<dbReference type="GO" id="GO:0003824">
    <property type="term" value="F:catalytic activity"/>
    <property type="evidence" value="ECO:0007669"/>
    <property type="project" value="UniProtKB-ARBA"/>
</dbReference>
<dbReference type="Gene3D" id="3.90.1150.10">
    <property type="entry name" value="Aspartate Aminotransferase, domain 1"/>
    <property type="match status" value="1"/>
</dbReference>
<comment type="cofactor">
    <cofactor evidence="1">
        <name>pyridoxal 5'-phosphate</name>
        <dbReference type="ChEBI" id="CHEBI:597326"/>
    </cofactor>
</comment>
<dbReference type="GO" id="GO:0030170">
    <property type="term" value="F:pyridoxal phosphate binding"/>
    <property type="evidence" value="ECO:0007669"/>
    <property type="project" value="InterPro"/>
</dbReference>
<reference evidence="4 5" key="1">
    <citation type="submission" date="2014-09" db="EMBL/GenBank/DDBJ databases">
        <title>Butyrate-producing bacteria isolated from human gut.</title>
        <authorList>
            <person name="Zhang Q."/>
            <person name="Zhao L."/>
        </authorList>
    </citation>
    <scope>NUCLEOTIDE SEQUENCE [LARGE SCALE GENOMIC DNA]</scope>
    <source>
        <strain evidence="4 5">21</strain>
    </source>
</reference>
<accession>A0A2V1JQD6</accession>
<dbReference type="OrthoDB" id="9813612at2"/>
<dbReference type="InterPro" id="IPR015422">
    <property type="entry name" value="PyrdxlP-dep_Trfase_small"/>
</dbReference>
<dbReference type="InterPro" id="IPR004839">
    <property type="entry name" value="Aminotransferase_I/II_large"/>
</dbReference>
<dbReference type="EMBL" id="JRFU01000139">
    <property type="protein sequence ID" value="PWE85974.1"/>
    <property type="molecule type" value="Genomic_DNA"/>
</dbReference>
<dbReference type="RefSeq" id="WP_109216296.1">
    <property type="nucleotide sequence ID" value="NZ_JBGLFH010000013.1"/>
</dbReference>
<gene>
    <name evidence="4" type="ORF">LG34_12585</name>
</gene>
<evidence type="ECO:0000259" key="3">
    <source>
        <dbReference type="Pfam" id="PF00155"/>
    </source>
</evidence>